<evidence type="ECO:0000313" key="2">
    <source>
        <dbReference type="Proteomes" id="UP000238164"/>
    </source>
</evidence>
<evidence type="ECO:0000313" key="1">
    <source>
        <dbReference type="EMBL" id="SPD85085.1"/>
    </source>
</evidence>
<dbReference type="EMBL" id="LT985188">
    <property type="protein sequence ID" value="SPD85085.1"/>
    <property type="molecule type" value="Genomic_DNA"/>
</dbReference>
<accession>A0A2N9JC62</accession>
<proteinExistence type="predicted"/>
<protein>
    <submittedName>
        <fullName evidence="1">Uncharacterized protein</fullName>
    </submittedName>
</protein>
<sequence>MGTVPITVQILVLVGNGDGSDYRSALVKSL</sequence>
<organism evidence="1 2">
    <name type="scientific">Micropruina glycogenica</name>
    <dbReference type="NCBI Taxonomy" id="75385"/>
    <lineage>
        <taxon>Bacteria</taxon>
        <taxon>Bacillati</taxon>
        <taxon>Actinomycetota</taxon>
        <taxon>Actinomycetes</taxon>
        <taxon>Propionibacteriales</taxon>
        <taxon>Nocardioidaceae</taxon>
        <taxon>Micropruina</taxon>
    </lineage>
</organism>
<gene>
    <name evidence="1" type="ORF">MPLG2_0049</name>
</gene>
<keyword evidence="2" id="KW-1185">Reference proteome</keyword>
<reference evidence="1 2" key="1">
    <citation type="submission" date="2018-02" db="EMBL/GenBank/DDBJ databases">
        <authorList>
            <person name="Cohen D.B."/>
            <person name="Kent A.D."/>
        </authorList>
    </citation>
    <scope>NUCLEOTIDE SEQUENCE [LARGE SCALE GENOMIC DNA]</scope>
    <source>
        <strain evidence="1">1</strain>
    </source>
</reference>
<dbReference type="Proteomes" id="UP000238164">
    <property type="component" value="Chromosome 1"/>
</dbReference>
<dbReference type="KEGG" id="mgg:MPLG2_0049"/>
<name>A0A2N9JC62_9ACTN</name>
<dbReference type="AlphaFoldDB" id="A0A2N9JC62"/>